<evidence type="ECO:0000259" key="5">
    <source>
        <dbReference type="Pfam" id="PF13609"/>
    </source>
</evidence>
<feature type="chain" id="PRO_5020624073" evidence="4">
    <location>
        <begin position="21"/>
        <end position="330"/>
    </location>
</feature>
<proteinExistence type="predicted"/>
<gene>
    <name evidence="6" type="ORF">EV662_10824</name>
</gene>
<sequence length="330" mass="34692">MKKVLLASTALAFSAGMAAAEITITGSAEMGIKGGDRYADTDPAVTEDKTRFHSDFTIKIVGSGETDNGLTFGMNVELDDAGDEDMNDGVNTDNEFVFISGNFGTLTLGETDGAFDKVMSEVALAGGSIADDETEHAGFSGNSGFDGFGLPADEDGDNQILRYDYAFGDFGFSASLEQENDGQDLVGDDSDMIYAIGVTWAGQFTGVEVGVGLGYTSWNDDADQGGDIWGISLTGDFGNGFQAGLNYSNFNADAADSDIEHWGVGVAYTMNAWTFAANYGDFDREVNAGDDTDGYGLLVNYDLGGGAVMQFGYGDGDDTESWSFGVAMSF</sequence>
<dbReference type="AlphaFoldDB" id="A0A4R2PVU6"/>
<evidence type="ECO:0000256" key="1">
    <source>
        <dbReference type="ARBA" id="ARBA00004571"/>
    </source>
</evidence>
<feature type="signal peptide" evidence="4">
    <location>
        <begin position="1"/>
        <end position="20"/>
    </location>
</feature>
<name>A0A4R2PVU6_9RHOB</name>
<dbReference type="SUPFAM" id="SSF56935">
    <property type="entry name" value="Porins"/>
    <property type="match status" value="1"/>
</dbReference>
<dbReference type="EMBL" id="SLXP01000008">
    <property type="protein sequence ID" value="TCP40150.1"/>
    <property type="molecule type" value="Genomic_DNA"/>
</dbReference>
<feature type="domain" description="Porin" evidence="5">
    <location>
        <begin position="7"/>
        <end position="318"/>
    </location>
</feature>
<evidence type="ECO:0000313" key="7">
    <source>
        <dbReference type="Proteomes" id="UP000294835"/>
    </source>
</evidence>
<dbReference type="RefSeq" id="WP_132462971.1">
    <property type="nucleotide sequence ID" value="NZ_SLXP01000008.1"/>
</dbReference>
<dbReference type="OrthoDB" id="7326315at2"/>
<evidence type="ECO:0000256" key="3">
    <source>
        <dbReference type="ARBA" id="ARBA00023136"/>
    </source>
</evidence>
<dbReference type="Proteomes" id="UP000294835">
    <property type="component" value="Unassembled WGS sequence"/>
</dbReference>
<protein>
    <submittedName>
        <fullName evidence="6">Outer membrane protein OmpU</fullName>
    </submittedName>
</protein>
<evidence type="ECO:0000256" key="4">
    <source>
        <dbReference type="SAM" id="SignalP"/>
    </source>
</evidence>
<dbReference type="InterPro" id="IPR023614">
    <property type="entry name" value="Porin_dom_sf"/>
</dbReference>
<organism evidence="6 7">
    <name type="scientific">Rhodovulum marinum</name>
    <dbReference type="NCBI Taxonomy" id="320662"/>
    <lineage>
        <taxon>Bacteria</taxon>
        <taxon>Pseudomonadati</taxon>
        <taxon>Pseudomonadota</taxon>
        <taxon>Alphaproteobacteria</taxon>
        <taxon>Rhodobacterales</taxon>
        <taxon>Paracoccaceae</taxon>
        <taxon>Rhodovulum</taxon>
    </lineage>
</organism>
<dbReference type="PANTHER" id="PTHR34501:SF2">
    <property type="entry name" value="OUTER MEMBRANE PORIN F-RELATED"/>
    <property type="match status" value="1"/>
</dbReference>
<comment type="subcellular location">
    <subcellularLocation>
        <location evidence="1">Cell outer membrane</location>
        <topology evidence="1">Multi-pass membrane protein</topology>
    </subcellularLocation>
</comment>
<dbReference type="Gene3D" id="2.40.160.10">
    <property type="entry name" value="Porin"/>
    <property type="match status" value="1"/>
</dbReference>
<accession>A0A4R2PVU6</accession>
<evidence type="ECO:0000313" key="6">
    <source>
        <dbReference type="EMBL" id="TCP40150.1"/>
    </source>
</evidence>
<dbReference type="PANTHER" id="PTHR34501">
    <property type="entry name" value="PROTEIN YDDL-RELATED"/>
    <property type="match status" value="1"/>
</dbReference>
<dbReference type="Pfam" id="PF13609">
    <property type="entry name" value="Porin_4"/>
    <property type="match status" value="1"/>
</dbReference>
<dbReference type="InterPro" id="IPR033900">
    <property type="entry name" value="Gram_neg_porin_domain"/>
</dbReference>
<reference evidence="6 7" key="1">
    <citation type="submission" date="2019-03" db="EMBL/GenBank/DDBJ databases">
        <title>Genomic Encyclopedia of Type Strains, Phase IV (KMG-IV): sequencing the most valuable type-strain genomes for metagenomic binning, comparative biology and taxonomic classification.</title>
        <authorList>
            <person name="Goeker M."/>
        </authorList>
    </citation>
    <scope>NUCLEOTIDE SEQUENCE [LARGE SCALE GENOMIC DNA]</scope>
    <source>
        <strain evidence="6 7">DSM 18063</strain>
    </source>
</reference>
<keyword evidence="3" id="KW-0472">Membrane</keyword>
<comment type="caution">
    <text evidence="6">The sequence shown here is derived from an EMBL/GenBank/DDBJ whole genome shotgun (WGS) entry which is preliminary data.</text>
</comment>
<dbReference type="GO" id="GO:0015288">
    <property type="term" value="F:porin activity"/>
    <property type="evidence" value="ECO:0007669"/>
    <property type="project" value="InterPro"/>
</dbReference>
<dbReference type="GO" id="GO:0009279">
    <property type="term" value="C:cell outer membrane"/>
    <property type="evidence" value="ECO:0007669"/>
    <property type="project" value="UniProtKB-SubCell"/>
</dbReference>
<dbReference type="InterPro" id="IPR050298">
    <property type="entry name" value="Gram-neg_bact_OMP"/>
</dbReference>
<keyword evidence="7" id="KW-1185">Reference proteome</keyword>
<evidence type="ECO:0000256" key="2">
    <source>
        <dbReference type="ARBA" id="ARBA00022729"/>
    </source>
</evidence>
<keyword evidence="2 4" id="KW-0732">Signal</keyword>